<dbReference type="Proteomes" id="UP000016630">
    <property type="component" value="Unassembled WGS sequence"/>
</dbReference>
<dbReference type="PATRIC" id="fig|1227271.3.peg.1595"/>
<name>A0A0E2LNP2_PORGN</name>
<evidence type="ECO:0000313" key="1">
    <source>
        <dbReference type="EMBL" id="ERJ64495.1"/>
    </source>
</evidence>
<dbReference type="EMBL" id="AWUW01000131">
    <property type="protein sequence ID" value="ERJ64495.1"/>
    <property type="molecule type" value="Genomic_DNA"/>
</dbReference>
<dbReference type="HOGENOM" id="CLU_3010395_0_0_10"/>
<protein>
    <submittedName>
        <fullName evidence="1">Uncharacterized protein</fullName>
    </submittedName>
</protein>
<reference evidence="1 2" key="1">
    <citation type="submission" date="2013-06" db="EMBL/GenBank/DDBJ databases">
        <authorList>
            <person name="Weinstock G."/>
            <person name="Sodergren E."/>
            <person name="Lobos E.A."/>
            <person name="Fulton L."/>
            <person name="Fulton R."/>
            <person name="Courtney L."/>
            <person name="Fronick C."/>
            <person name="O'Laughlin M."/>
            <person name="Godfrey J."/>
            <person name="Wilson R.M."/>
            <person name="Miner T."/>
            <person name="Farmer C."/>
            <person name="Delehaunty K."/>
            <person name="Cordes M."/>
            <person name="Minx P."/>
            <person name="Tomlinson C."/>
            <person name="Chen J."/>
            <person name="Wollam A."/>
            <person name="Pepin K.H."/>
            <person name="Bhonagiri V."/>
            <person name="Zhang X."/>
            <person name="Warren W."/>
            <person name="Mitreva M."/>
            <person name="Mardis E.R."/>
            <person name="Wilson R.K."/>
        </authorList>
    </citation>
    <scope>NUCLEOTIDE SEQUENCE [LARGE SCALE GENOMIC DNA]</scope>
    <source>
        <strain evidence="1 2">F0570</strain>
    </source>
</reference>
<evidence type="ECO:0000313" key="2">
    <source>
        <dbReference type="Proteomes" id="UP000016630"/>
    </source>
</evidence>
<accession>A0A0E2LNP2</accession>
<comment type="caution">
    <text evidence="1">The sequence shown here is derived from an EMBL/GenBank/DDBJ whole genome shotgun (WGS) entry which is preliminary data.</text>
</comment>
<sequence length="56" mass="6443">MSVGQETAFFILSQGTFRIPLQGAFYSICMPIETCFQQAFIYTDRDYGSFVKPFDE</sequence>
<organism evidence="1 2">
    <name type="scientific">Porphyromonas gingivalis F0570</name>
    <dbReference type="NCBI Taxonomy" id="1227271"/>
    <lineage>
        <taxon>Bacteria</taxon>
        <taxon>Pseudomonadati</taxon>
        <taxon>Bacteroidota</taxon>
        <taxon>Bacteroidia</taxon>
        <taxon>Bacteroidales</taxon>
        <taxon>Porphyromonadaceae</taxon>
        <taxon>Porphyromonas</taxon>
    </lineage>
</organism>
<gene>
    <name evidence="1" type="ORF">HMPREF1555_01827</name>
</gene>
<dbReference type="AlphaFoldDB" id="A0A0E2LNP2"/>
<proteinExistence type="predicted"/>